<accession>A0AAV8USM3</accession>
<evidence type="ECO:0000313" key="2">
    <source>
        <dbReference type="EMBL" id="KAJ8905555.1"/>
    </source>
</evidence>
<gene>
    <name evidence="2" type="ORF">NDN08_002062</name>
</gene>
<comment type="caution">
    <text evidence="2">The sequence shown here is derived from an EMBL/GenBank/DDBJ whole genome shotgun (WGS) entry which is preliminary data.</text>
</comment>
<reference evidence="2 3" key="1">
    <citation type="journal article" date="2023" name="Nat. Commun.">
        <title>Origin of minicircular mitochondrial genomes in red algae.</title>
        <authorList>
            <person name="Lee Y."/>
            <person name="Cho C.H."/>
            <person name="Lee Y.M."/>
            <person name="Park S.I."/>
            <person name="Yang J.H."/>
            <person name="West J.A."/>
            <person name="Bhattacharya D."/>
            <person name="Yoon H.S."/>
        </authorList>
    </citation>
    <scope>NUCLEOTIDE SEQUENCE [LARGE SCALE GENOMIC DNA]</scope>
    <source>
        <strain evidence="2 3">CCMP1338</strain>
        <tissue evidence="2">Whole cell</tissue>
    </source>
</reference>
<keyword evidence="3" id="KW-1185">Reference proteome</keyword>
<sequence length="354" mass="39453">MGTIRFYSVLVLLLVAAAAGGWVDSENHEDVFSSRVQVDSSLRMATGSILITNKKKQLLPKAGIIKLKVNYQVSAPGDIAFYIQEIGINKFLKFKRVKVNRGSGSISLTLQGYGTLTKGKYYRVKTDLLPRGGAFNKPIANDVYIALADPRPIIPKKDSIDIVLKPHSDRISETGPHYVKCDWAATKPSTIIVTMSNKKIVAKVRKKVPRGYGLADIGPLKFKNAKGSYEIKVTIGPRGGNVRDTDRLKVTVRQHDHMVIVSDYTEIPRNGPLKVRLYYVSLVVATGRNLFLELHSSKKLVKRIKAFAPPGVFDKTFTINYKNLNRADLYEIRAVLETKTGLFEDSDSRFVTVK</sequence>
<dbReference type="EMBL" id="JAMWBK010000004">
    <property type="protein sequence ID" value="KAJ8905555.1"/>
    <property type="molecule type" value="Genomic_DNA"/>
</dbReference>
<feature type="chain" id="PRO_5043328404" evidence="1">
    <location>
        <begin position="26"/>
        <end position="354"/>
    </location>
</feature>
<name>A0AAV8USM3_9RHOD</name>
<keyword evidence="1" id="KW-0732">Signal</keyword>
<feature type="signal peptide" evidence="1">
    <location>
        <begin position="1"/>
        <end position="25"/>
    </location>
</feature>
<evidence type="ECO:0000256" key="1">
    <source>
        <dbReference type="SAM" id="SignalP"/>
    </source>
</evidence>
<dbReference type="AlphaFoldDB" id="A0AAV8USM3"/>
<evidence type="ECO:0000313" key="3">
    <source>
        <dbReference type="Proteomes" id="UP001157974"/>
    </source>
</evidence>
<organism evidence="2 3">
    <name type="scientific">Rhodosorus marinus</name>
    <dbReference type="NCBI Taxonomy" id="101924"/>
    <lineage>
        <taxon>Eukaryota</taxon>
        <taxon>Rhodophyta</taxon>
        <taxon>Stylonematophyceae</taxon>
        <taxon>Stylonematales</taxon>
        <taxon>Stylonemataceae</taxon>
        <taxon>Rhodosorus</taxon>
    </lineage>
</organism>
<proteinExistence type="predicted"/>
<protein>
    <submittedName>
        <fullName evidence="2">Uncharacterized protein</fullName>
    </submittedName>
</protein>
<dbReference type="Proteomes" id="UP001157974">
    <property type="component" value="Unassembled WGS sequence"/>
</dbReference>